<comment type="domain">
    <text evidence="6">Contains large globular domains required for ATP hydrolysis at each terminus and a third globular domain forming a flexible hinge near the middle of the molecule. These domains are separated by coiled-coil structures.</text>
</comment>
<dbReference type="NCBIfam" id="TIGR02168">
    <property type="entry name" value="SMC_prok_B"/>
    <property type="match status" value="1"/>
</dbReference>
<dbReference type="Pfam" id="PF02463">
    <property type="entry name" value="SMC_N"/>
    <property type="match status" value="1"/>
</dbReference>
<evidence type="ECO:0000256" key="5">
    <source>
        <dbReference type="ARBA" id="ARBA00023125"/>
    </source>
</evidence>
<dbReference type="GO" id="GO:0005694">
    <property type="term" value="C:chromosome"/>
    <property type="evidence" value="ECO:0007669"/>
    <property type="project" value="InterPro"/>
</dbReference>
<dbReference type="InterPro" id="IPR003395">
    <property type="entry name" value="RecF/RecN/SMC_N"/>
</dbReference>
<keyword evidence="3 6" id="KW-0067">ATP-binding</keyword>
<dbReference type="InterPro" id="IPR010935">
    <property type="entry name" value="SMC_hinge"/>
</dbReference>
<dbReference type="GO" id="GO:0030261">
    <property type="term" value="P:chromosome condensation"/>
    <property type="evidence" value="ECO:0007669"/>
    <property type="project" value="InterPro"/>
</dbReference>
<feature type="coiled-coil region" evidence="6">
    <location>
        <begin position="164"/>
        <end position="191"/>
    </location>
</feature>
<feature type="compositionally biased region" description="Basic and acidic residues" evidence="7">
    <location>
        <begin position="712"/>
        <end position="729"/>
    </location>
</feature>
<evidence type="ECO:0000256" key="2">
    <source>
        <dbReference type="ARBA" id="ARBA00022741"/>
    </source>
</evidence>
<evidence type="ECO:0000313" key="9">
    <source>
        <dbReference type="EMBL" id="KPL85747.1"/>
    </source>
</evidence>
<comment type="subcellular location">
    <subcellularLocation>
        <location evidence="6">Cytoplasm</location>
    </subcellularLocation>
</comment>
<feature type="binding site" evidence="6">
    <location>
        <begin position="32"/>
        <end position="39"/>
    </location>
    <ligand>
        <name>ATP</name>
        <dbReference type="ChEBI" id="CHEBI:30616"/>
    </ligand>
</feature>
<accession>A0A0P6XSB2</accession>
<keyword evidence="2 6" id="KW-0547">Nucleotide-binding</keyword>
<dbReference type="PANTHER" id="PTHR43977">
    <property type="entry name" value="STRUCTURAL MAINTENANCE OF CHROMOSOMES PROTEIN 3"/>
    <property type="match status" value="1"/>
</dbReference>
<dbReference type="GO" id="GO:0007059">
    <property type="term" value="P:chromosome segregation"/>
    <property type="evidence" value="ECO:0007669"/>
    <property type="project" value="UniProtKB-UniRule"/>
</dbReference>
<evidence type="ECO:0000256" key="3">
    <source>
        <dbReference type="ARBA" id="ARBA00022840"/>
    </source>
</evidence>
<dbReference type="HAMAP" id="MF_01894">
    <property type="entry name" value="Smc_prok"/>
    <property type="match status" value="1"/>
</dbReference>
<keyword evidence="5 6" id="KW-0238">DNA-binding</keyword>
<dbReference type="GO" id="GO:0005524">
    <property type="term" value="F:ATP binding"/>
    <property type="evidence" value="ECO:0007669"/>
    <property type="project" value="UniProtKB-UniRule"/>
</dbReference>
<evidence type="ECO:0000256" key="1">
    <source>
        <dbReference type="ARBA" id="ARBA00022490"/>
    </source>
</evidence>
<dbReference type="Gene3D" id="3.30.70.1620">
    <property type="match status" value="1"/>
</dbReference>
<dbReference type="InterPro" id="IPR027417">
    <property type="entry name" value="P-loop_NTPase"/>
</dbReference>
<gene>
    <name evidence="6" type="primary">smc</name>
    <name evidence="9" type="ORF">SE18_15555</name>
</gene>
<dbReference type="SMART" id="SM00968">
    <property type="entry name" value="SMC_hinge"/>
    <property type="match status" value="1"/>
</dbReference>
<feature type="coiled-coil region" evidence="6">
    <location>
        <begin position="371"/>
        <end position="475"/>
    </location>
</feature>
<evidence type="ECO:0000256" key="7">
    <source>
        <dbReference type="SAM" id="MobiDB-lite"/>
    </source>
</evidence>
<dbReference type="Proteomes" id="UP000050277">
    <property type="component" value="Unassembled WGS sequence"/>
</dbReference>
<sequence>MYLKRLEIQGFKTFANRTVIEFPLGVTAIVGPNGSGKSNVTDAIRWVLGEQSFSALRCRRTEDLIYSGGGKRAAQGMAEVALTIDNTDRTLPLDFNEVTIMRRSFRSGENEYFLNKNKVRLRDIQEATSPLASSYTLINQGLVDAALTLRPEERRSLFEDAASISLSVSKRAEAERRLKQTEDNLGRILDTLAEIEPRLKVLRRQAREAEQVHEIETALQQALLVAYRRQWQAAQSLVAQAETTFAAAEQALTQAQIEHSQSEHQLGALRQQRDAQQQVVEHKQQQLAQFEREWETIEREWAVLSERQQALITRRDEANERQQTFEHEQTQAHARALELAEQATQAQAALLAQRQALSTIEAGEQATIAARRDAEQALKQAEAAALQASKALNEAEQRAKLQHERWQALDNELAANQQKLAASQDRIQQAQSQHEQAQALYQQAELAYNQAQTNEEAAQKSLLEARNLRREHEEAVAYARREADALHSRLDALRRTAVAGAGMFTGVRAALQWAEKQQRQFAVVASVIEVPAELETALEVALGARLQNIIVPQWDDAEAAIAELKRTDAGRATFLPLDSLRSPRPSRIPQAKGVLGVASELVNYAENYERAVQHLLGRTIVVEDLATARRILAELDGGWTIVTLGGEQVGSSGAMTGGAKTREAGTLRRERELRELPAQLASAQQQLSNNEQTLKQAIDAIGIAEKAVREADQVRRTNRSAMEKARDSLAQRQRGLQQSEQEHQWQAQRSTNVQQEQASLSEQIAASQAEIERHLTVVAEHESAVAAARNQAEIAADASRASEERVAAARAAIVSSDATLQATQRAQRDQQQLIDGLVRRSRDDQQRQHELAEQLALTEAQSVVLAERRQQASAQREAANAEQAPVLEALSQINLALQQAEQHERAAAQAFVQAQASLSRAESQVASANTRRDHVWERCAEENIDIEQLDVSQTAAFEQAELSAQALNEHIDQLRNKVRRMGTINPLAPQEYTELGERHQFLTEQVRDIRHAADGLRELINELETAMNSRFAQTFSAVAEEFSQAFTRLFGGGTAQLILNDPNSSESGIDIIAQPPGKRRQPLSLLSGGERSLTAVALLVALLKVNPTPFCVMDEVDAALDEANVVRLREQLLEMSQHTQFVLVTHNRGTVEAASTLYGVTMNPDGASKVLSIRLDQLVDDGGAVRIVETVG</sequence>
<protein>
    <recommendedName>
        <fullName evidence="6">Chromosome partition protein Smc</fullName>
    </recommendedName>
</protein>
<dbReference type="GO" id="GO:0007062">
    <property type="term" value="P:sister chromatid cohesion"/>
    <property type="evidence" value="ECO:0007669"/>
    <property type="project" value="InterPro"/>
</dbReference>
<evidence type="ECO:0000259" key="8">
    <source>
        <dbReference type="SMART" id="SM00968"/>
    </source>
</evidence>
<dbReference type="GO" id="GO:0006260">
    <property type="term" value="P:DNA replication"/>
    <property type="evidence" value="ECO:0007669"/>
    <property type="project" value="UniProtKB-UniRule"/>
</dbReference>
<dbReference type="RefSeq" id="WP_054535387.1">
    <property type="nucleotide sequence ID" value="NZ_LGKP01000023.1"/>
</dbReference>
<keyword evidence="1 6" id="KW-0963">Cytoplasm</keyword>
<dbReference type="GO" id="GO:0003677">
    <property type="term" value="F:DNA binding"/>
    <property type="evidence" value="ECO:0007669"/>
    <property type="project" value="UniProtKB-UniRule"/>
</dbReference>
<dbReference type="PIRSF" id="PIRSF005719">
    <property type="entry name" value="SMC"/>
    <property type="match status" value="1"/>
</dbReference>
<name>A0A0P6XSB2_9CHLR</name>
<dbReference type="SUPFAM" id="SSF75553">
    <property type="entry name" value="Smc hinge domain"/>
    <property type="match status" value="1"/>
</dbReference>
<dbReference type="InterPro" id="IPR024704">
    <property type="entry name" value="SMC"/>
</dbReference>
<feature type="domain" description="SMC hinge" evidence="8">
    <location>
        <begin position="518"/>
        <end position="632"/>
    </location>
</feature>
<organism evidence="9 10">
    <name type="scientific">Herpetosiphon geysericola</name>
    <dbReference type="NCBI Taxonomy" id="70996"/>
    <lineage>
        <taxon>Bacteria</taxon>
        <taxon>Bacillati</taxon>
        <taxon>Chloroflexota</taxon>
        <taxon>Chloroflexia</taxon>
        <taxon>Herpetosiphonales</taxon>
        <taxon>Herpetosiphonaceae</taxon>
        <taxon>Herpetosiphon</taxon>
    </lineage>
</organism>
<comment type="similarity">
    <text evidence="6">Belongs to the SMC family.</text>
</comment>
<comment type="caution">
    <text evidence="9">The sequence shown here is derived from an EMBL/GenBank/DDBJ whole genome shotgun (WGS) entry which is preliminary data.</text>
</comment>
<dbReference type="Gene3D" id="1.20.1060.20">
    <property type="match status" value="1"/>
</dbReference>
<dbReference type="OrthoDB" id="9808768at2"/>
<dbReference type="Gene3D" id="3.40.50.300">
    <property type="entry name" value="P-loop containing nucleotide triphosphate hydrolases"/>
    <property type="match status" value="2"/>
</dbReference>
<feature type="compositionally biased region" description="Polar residues" evidence="7">
    <location>
        <begin position="749"/>
        <end position="759"/>
    </location>
</feature>
<keyword evidence="4 6" id="KW-0175">Coiled coil</keyword>
<dbReference type="GO" id="GO:0016887">
    <property type="term" value="F:ATP hydrolysis activity"/>
    <property type="evidence" value="ECO:0007669"/>
    <property type="project" value="InterPro"/>
</dbReference>
<proteinExistence type="inferred from homology"/>
<dbReference type="InterPro" id="IPR011890">
    <property type="entry name" value="SMC_prok"/>
</dbReference>
<evidence type="ECO:0000256" key="6">
    <source>
        <dbReference type="HAMAP-Rule" id="MF_01894"/>
    </source>
</evidence>
<reference evidence="9 10" key="1">
    <citation type="submission" date="2015-07" db="EMBL/GenBank/DDBJ databases">
        <title>Whole genome sequence of Herpetosiphon geysericola DSM 7119.</title>
        <authorList>
            <person name="Hemp J."/>
            <person name="Ward L.M."/>
            <person name="Pace L.A."/>
            <person name="Fischer W.W."/>
        </authorList>
    </citation>
    <scope>NUCLEOTIDE SEQUENCE [LARGE SCALE GENOMIC DNA]</scope>
    <source>
        <strain evidence="9 10">DSM 7119</strain>
    </source>
</reference>
<dbReference type="EMBL" id="LGKP01000023">
    <property type="protein sequence ID" value="KPL85747.1"/>
    <property type="molecule type" value="Genomic_DNA"/>
</dbReference>
<feature type="coiled-coil region" evidence="6">
    <location>
        <begin position="238"/>
        <end position="300"/>
    </location>
</feature>
<evidence type="ECO:0000256" key="4">
    <source>
        <dbReference type="ARBA" id="ARBA00023054"/>
    </source>
</evidence>
<dbReference type="PATRIC" id="fig|70996.4.peg.3136"/>
<feature type="region of interest" description="Disordered" evidence="7">
    <location>
        <begin position="712"/>
        <end position="759"/>
    </location>
</feature>
<dbReference type="STRING" id="70996.SE18_15555"/>
<evidence type="ECO:0000313" key="10">
    <source>
        <dbReference type="Proteomes" id="UP000050277"/>
    </source>
</evidence>
<keyword evidence="10" id="KW-1185">Reference proteome</keyword>
<dbReference type="AlphaFoldDB" id="A0A0P6XSB2"/>
<dbReference type="Pfam" id="PF06470">
    <property type="entry name" value="SMC_hinge"/>
    <property type="match status" value="1"/>
</dbReference>
<dbReference type="GO" id="GO:0005737">
    <property type="term" value="C:cytoplasm"/>
    <property type="evidence" value="ECO:0007669"/>
    <property type="project" value="UniProtKB-SubCell"/>
</dbReference>
<comment type="function">
    <text evidence="6">Required for chromosome condensation and partitioning.</text>
</comment>
<dbReference type="SUPFAM" id="SSF52540">
    <property type="entry name" value="P-loop containing nucleoside triphosphate hydrolases"/>
    <property type="match status" value="1"/>
</dbReference>
<dbReference type="InterPro" id="IPR036277">
    <property type="entry name" value="SMC_hinge_sf"/>
</dbReference>
<comment type="subunit">
    <text evidence="6">Homodimer.</text>
</comment>